<gene>
    <name evidence="11" type="ordered locus">Sthe_1416</name>
</gene>
<keyword evidence="2" id="KW-0349">Heme</keyword>
<evidence type="ECO:0000256" key="5">
    <source>
        <dbReference type="ARBA" id="ARBA00022748"/>
    </source>
</evidence>
<evidence type="ECO:0000313" key="12">
    <source>
        <dbReference type="Proteomes" id="UP000002027"/>
    </source>
</evidence>
<dbReference type="GO" id="GO:0020037">
    <property type="term" value="F:heme binding"/>
    <property type="evidence" value="ECO:0007669"/>
    <property type="project" value="InterPro"/>
</dbReference>
<dbReference type="InterPro" id="IPR012340">
    <property type="entry name" value="NA-bd_OB-fold"/>
</dbReference>
<evidence type="ECO:0000256" key="2">
    <source>
        <dbReference type="ARBA" id="ARBA00022617"/>
    </source>
</evidence>
<dbReference type="Pfam" id="PF03100">
    <property type="entry name" value="CcmE"/>
    <property type="match status" value="1"/>
</dbReference>
<dbReference type="GO" id="GO:0017003">
    <property type="term" value="P:protein-heme linkage"/>
    <property type="evidence" value="ECO:0007669"/>
    <property type="project" value="InterPro"/>
</dbReference>
<proteinExistence type="predicted"/>
<keyword evidence="12" id="KW-1185">Reference proteome</keyword>
<evidence type="ECO:0000313" key="11">
    <source>
        <dbReference type="EMBL" id="ACZ38851.1"/>
    </source>
</evidence>
<keyword evidence="7 10" id="KW-1133">Transmembrane helix</keyword>
<keyword evidence="8" id="KW-0408">Iron</keyword>
<dbReference type="Gene3D" id="2.40.50.140">
    <property type="entry name" value="Nucleic acid-binding proteins"/>
    <property type="match status" value="1"/>
</dbReference>
<dbReference type="STRING" id="479434.Sthe_1416"/>
<keyword evidence="4" id="KW-0479">Metal-binding</keyword>
<dbReference type="KEGG" id="sti:Sthe_1416"/>
<evidence type="ECO:0000256" key="3">
    <source>
        <dbReference type="ARBA" id="ARBA00022692"/>
    </source>
</evidence>
<dbReference type="eggNOG" id="COG2332">
    <property type="taxonomic scope" value="Bacteria"/>
</dbReference>
<keyword evidence="6" id="KW-0735">Signal-anchor</keyword>
<reference evidence="11 12" key="2">
    <citation type="journal article" date="2010" name="Stand. Genomic Sci.">
        <title>Complete genome sequence of Desulfohalobium retbaense type strain (HR(100)).</title>
        <authorList>
            <person name="Spring S."/>
            <person name="Nolan M."/>
            <person name="Lapidus A."/>
            <person name="Glavina Del Rio T."/>
            <person name="Copeland A."/>
            <person name="Tice H."/>
            <person name="Cheng J.F."/>
            <person name="Lucas S."/>
            <person name="Land M."/>
            <person name="Chen F."/>
            <person name="Bruce D."/>
            <person name="Goodwin L."/>
            <person name="Pitluck S."/>
            <person name="Ivanova N."/>
            <person name="Mavromatis K."/>
            <person name="Mikhailova N."/>
            <person name="Pati A."/>
            <person name="Chen A."/>
            <person name="Palaniappan K."/>
            <person name="Hauser L."/>
            <person name="Chang Y.J."/>
            <person name="Jeffries C.D."/>
            <person name="Munk C."/>
            <person name="Kiss H."/>
            <person name="Chain P."/>
            <person name="Han C."/>
            <person name="Brettin T."/>
            <person name="Detter J.C."/>
            <person name="Schuler E."/>
            <person name="Goker M."/>
            <person name="Rohde M."/>
            <person name="Bristow J."/>
            <person name="Eisen J.A."/>
            <person name="Markowitz V."/>
            <person name="Hugenholtz P."/>
            <person name="Kyrpides N.C."/>
            <person name="Klenk H.P."/>
        </authorList>
    </citation>
    <scope>NUCLEOTIDE SEQUENCE [LARGE SCALE GENOMIC DNA]</scope>
    <source>
        <strain evidence="12">ATCC 49802 / DSM 20745 / S 6022</strain>
    </source>
</reference>
<evidence type="ECO:0000256" key="6">
    <source>
        <dbReference type="ARBA" id="ARBA00022968"/>
    </source>
</evidence>
<dbReference type="AlphaFoldDB" id="D1C3N4"/>
<dbReference type="GO" id="GO:0017004">
    <property type="term" value="P:cytochrome complex assembly"/>
    <property type="evidence" value="ECO:0007669"/>
    <property type="project" value="UniProtKB-KW"/>
</dbReference>
<reference evidence="12" key="1">
    <citation type="submission" date="2009-11" db="EMBL/GenBank/DDBJ databases">
        <title>The complete chromosome 1 of Sphaerobacter thermophilus DSM 20745.</title>
        <authorList>
            <person name="Lucas S."/>
            <person name="Copeland A."/>
            <person name="Lapidus A."/>
            <person name="Glavina del Rio T."/>
            <person name="Dalin E."/>
            <person name="Tice H."/>
            <person name="Bruce D."/>
            <person name="Goodwin L."/>
            <person name="Pitluck S."/>
            <person name="Kyrpides N."/>
            <person name="Mavromatis K."/>
            <person name="Ivanova N."/>
            <person name="Mikhailova N."/>
            <person name="LaButti K.M."/>
            <person name="Clum A."/>
            <person name="Sun H.I."/>
            <person name="Brettin T."/>
            <person name="Detter J.C."/>
            <person name="Han C."/>
            <person name="Larimer F."/>
            <person name="Land M."/>
            <person name="Hauser L."/>
            <person name="Markowitz V."/>
            <person name="Cheng J.F."/>
            <person name="Hugenholtz P."/>
            <person name="Woyke T."/>
            <person name="Wu D."/>
            <person name="Steenblock K."/>
            <person name="Schneider S."/>
            <person name="Pukall R."/>
            <person name="Goeker M."/>
            <person name="Klenk H.P."/>
            <person name="Eisen J.A."/>
        </authorList>
    </citation>
    <scope>NUCLEOTIDE SEQUENCE [LARGE SCALE GENOMIC DNA]</scope>
    <source>
        <strain evidence="12">ATCC 49802 / DSM 20745 / S 6022</strain>
    </source>
</reference>
<dbReference type="InParanoid" id="D1C3N4"/>
<feature type="transmembrane region" description="Helical" evidence="10">
    <location>
        <begin position="23"/>
        <end position="42"/>
    </location>
</feature>
<dbReference type="InterPro" id="IPR036127">
    <property type="entry name" value="CcmE-like_sf"/>
</dbReference>
<dbReference type="PANTHER" id="PTHR34128">
    <property type="entry name" value="CYTOCHROME C-TYPE BIOGENESIS PROTEIN CCME HOMOLOG, MITOCHONDRIAL"/>
    <property type="match status" value="1"/>
</dbReference>
<dbReference type="GO" id="GO:0005886">
    <property type="term" value="C:plasma membrane"/>
    <property type="evidence" value="ECO:0007669"/>
    <property type="project" value="InterPro"/>
</dbReference>
<dbReference type="SUPFAM" id="SSF82093">
    <property type="entry name" value="Heme chaperone CcmE"/>
    <property type="match status" value="1"/>
</dbReference>
<evidence type="ECO:0000256" key="9">
    <source>
        <dbReference type="ARBA" id="ARBA00023136"/>
    </source>
</evidence>
<evidence type="ECO:0000256" key="1">
    <source>
        <dbReference type="ARBA" id="ARBA00004370"/>
    </source>
</evidence>
<protein>
    <submittedName>
        <fullName evidence="11">CcmE/CycJ protein</fullName>
    </submittedName>
</protein>
<keyword evidence="9 10" id="KW-0472">Membrane</keyword>
<name>D1C3N4_SPHTD</name>
<dbReference type="InterPro" id="IPR004329">
    <property type="entry name" value="CcmE"/>
</dbReference>
<accession>D1C3N4</accession>
<comment type="subcellular location">
    <subcellularLocation>
        <location evidence="1">Membrane</location>
    </subcellularLocation>
</comment>
<keyword evidence="5" id="KW-0201">Cytochrome c-type biogenesis</keyword>
<dbReference type="EMBL" id="CP001823">
    <property type="protein sequence ID" value="ACZ38851.1"/>
    <property type="molecule type" value="Genomic_DNA"/>
</dbReference>
<dbReference type="GO" id="GO:0046872">
    <property type="term" value="F:metal ion binding"/>
    <property type="evidence" value="ECO:0007669"/>
    <property type="project" value="UniProtKB-KW"/>
</dbReference>
<organism evidence="11 12">
    <name type="scientific">Sphaerobacter thermophilus (strain ATCC 49802 / DSM 20745 / KCCM 41009 / NCIMB 13125 / S 6022)</name>
    <dbReference type="NCBI Taxonomy" id="479434"/>
    <lineage>
        <taxon>Bacteria</taxon>
        <taxon>Pseudomonadati</taxon>
        <taxon>Thermomicrobiota</taxon>
        <taxon>Thermomicrobia</taxon>
        <taxon>Sphaerobacterales</taxon>
        <taxon>Sphaerobacterineae</taxon>
        <taxon>Sphaerobacteraceae</taxon>
        <taxon>Sphaerobacter</taxon>
    </lineage>
</organism>
<dbReference type="HOGENOM" id="CLU_079503_3_2_0"/>
<evidence type="ECO:0000256" key="8">
    <source>
        <dbReference type="ARBA" id="ARBA00023004"/>
    </source>
</evidence>
<dbReference type="OrthoDB" id="9794828at2"/>
<dbReference type="RefSeq" id="WP_012871898.1">
    <property type="nucleotide sequence ID" value="NC_013523.1"/>
</dbReference>
<evidence type="ECO:0000256" key="10">
    <source>
        <dbReference type="SAM" id="Phobius"/>
    </source>
</evidence>
<dbReference type="PANTHER" id="PTHR34128:SF2">
    <property type="entry name" value="CYTOCHROME C-TYPE BIOGENESIS PROTEIN CCME HOMOLOG, MITOCHONDRIAL"/>
    <property type="match status" value="1"/>
</dbReference>
<evidence type="ECO:0000256" key="7">
    <source>
        <dbReference type="ARBA" id="ARBA00022989"/>
    </source>
</evidence>
<keyword evidence="3 10" id="KW-0812">Transmembrane</keyword>
<evidence type="ECO:0000256" key="4">
    <source>
        <dbReference type="ARBA" id="ARBA00022723"/>
    </source>
</evidence>
<dbReference type="Proteomes" id="UP000002027">
    <property type="component" value="Chromosome 1"/>
</dbReference>
<sequence>MTGGVAAEPAAVGRRAPWLNTKILVAGVVLALAVGFLIYNSMQGTAAAYFVTVGELQAQADKVDGTRVRVGGDVVPGSIQMGGPGEPIRFQVTDGTHTMDVVYREVVPDIFSDHVQVIVEGTFHKGQEFQADTLLTKCPSRFEAAQPTDS</sequence>